<dbReference type="AlphaFoldDB" id="A0A1M6U710"/>
<evidence type="ECO:0000256" key="5">
    <source>
        <dbReference type="ARBA" id="ARBA00022491"/>
    </source>
</evidence>
<keyword evidence="5" id="KW-0678">Repressor</keyword>
<dbReference type="GeneID" id="87798948"/>
<evidence type="ECO:0000256" key="3">
    <source>
        <dbReference type="ARBA" id="ARBA00011738"/>
    </source>
</evidence>
<evidence type="ECO:0000256" key="2">
    <source>
        <dbReference type="ARBA" id="ARBA00007871"/>
    </source>
</evidence>
<dbReference type="OrthoDB" id="9794394at2"/>
<dbReference type="InterPro" id="IPR036421">
    <property type="entry name" value="Fe_dep_repressor_sf"/>
</dbReference>
<organism evidence="13 14">
    <name type="scientific">Anaerotignum lactatifermentans DSM 14214</name>
    <dbReference type="NCBI Taxonomy" id="1121323"/>
    <lineage>
        <taxon>Bacteria</taxon>
        <taxon>Bacillati</taxon>
        <taxon>Bacillota</taxon>
        <taxon>Clostridia</taxon>
        <taxon>Lachnospirales</taxon>
        <taxon>Anaerotignaceae</taxon>
        <taxon>Anaerotignum</taxon>
    </lineage>
</organism>
<keyword evidence="10" id="KW-0464">Manganese</keyword>
<sequence>MKQRRVTENYLKTIYELSQKGVVRNQHLVHALSVSRATVSVSVKILAEEGFVYLVDGKYIYLTQKGLQIAKEMNERYQVLCKLLISLGVKPEIASRDACELEHCMGAESFSALKTLVQCEI</sequence>
<dbReference type="InterPro" id="IPR022689">
    <property type="entry name" value="Iron_dep_repressor"/>
</dbReference>
<evidence type="ECO:0000256" key="11">
    <source>
        <dbReference type="ARBA" id="ARBA00032593"/>
    </source>
</evidence>
<protein>
    <recommendedName>
        <fullName evidence="11">Manganese transport regulator</fullName>
    </recommendedName>
</protein>
<dbReference type="Proteomes" id="UP000183975">
    <property type="component" value="Unassembled WGS sequence"/>
</dbReference>
<keyword evidence="6" id="KW-0805">Transcription regulation</keyword>
<dbReference type="InterPro" id="IPR001367">
    <property type="entry name" value="Fe_dep_repressor"/>
</dbReference>
<keyword evidence="7" id="KW-0238">DNA-binding</keyword>
<evidence type="ECO:0000256" key="9">
    <source>
        <dbReference type="ARBA" id="ARBA00023163"/>
    </source>
</evidence>
<reference evidence="13 14" key="1">
    <citation type="submission" date="2016-11" db="EMBL/GenBank/DDBJ databases">
        <authorList>
            <person name="Jaros S."/>
            <person name="Januszkiewicz K."/>
            <person name="Wedrychowicz H."/>
        </authorList>
    </citation>
    <scope>NUCLEOTIDE SEQUENCE [LARGE SCALE GENOMIC DNA]</scope>
    <source>
        <strain evidence="13 14">DSM 14214</strain>
    </source>
</reference>
<comment type="similarity">
    <text evidence="2">Belongs to the DtxR/MntR family.</text>
</comment>
<dbReference type="InterPro" id="IPR036390">
    <property type="entry name" value="WH_DNA-bd_sf"/>
</dbReference>
<dbReference type="RefSeq" id="WP_072851548.1">
    <property type="nucleotide sequence ID" value="NZ_FRAH01000037.1"/>
</dbReference>
<dbReference type="GO" id="GO:0046983">
    <property type="term" value="F:protein dimerization activity"/>
    <property type="evidence" value="ECO:0007669"/>
    <property type="project" value="InterPro"/>
</dbReference>
<gene>
    <name evidence="13" type="ORF">SAMN02745138_02095</name>
</gene>
<name>A0A1M6U710_9FIRM</name>
<dbReference type="GO" id="GO:0003700">
    <property type="term" value="F:DNA-binding transcription factor activity"/>
    <property type="evidence" value="ECO:0007669"/>
    <property type="project" value="InterPro"/>
</dbReference>
<keyword evidence="9" id="KW-0804">Transcription</keyword>
<dbReference type="InterPro" id="IPR036388">
    <property type="entry name" value="WH-like_DNA-bd_sf"/>
</dbReference>
<dbReference type="PROSITE" id="PS50944">
    <property type="entry name" value="HTH_DTXR"/>
    <property type="match status" value="1"/>
</dbReference>
<feature type="domain" description="HTH dtxR-type" evidence="12">
    <location>
        <begin position="1"/>
        <end position="63"/>
    </location>
</feature>
<dbReference type="SUPFAM" id="SSF47979">
    <property type="entry name" value="Iron-dependent repressor protein, dimerization domain"/>
    <property type="match status" value="1"/>
</dbReference>
<dbReference type="SUPFAM" id="SSF46785">
    <property type="entry name" value="Winged helix' DNA-binding domain"/>
    <property type="match status" value="1"/>
</dbReference>
<dbReference type="PANTHER" id="PTHR33238">
    <property type="entry name" value="IRON (METAL) DEPENDENT REPRESSOR, DTXR FAMILY"/>
    <property type="match status" value="1"/>
</dbReference>
<keyword evidence="14" id="KW-1185">Reference proteome</keyword>
<accession>A0A1M6U710</accession>
<dbReference type="GO" id="GO:0003677">
    <property type="term" value="F:DNA binding"/>
    <property type="evidence" value="ECO:0007669"/>
    <property type="project" value="UniProtKB-KW"/>
</dbReference>
<evidence type="ECO:0000313" key="13">
    <source>
        <dbReference type="EMBL" id="SHK64946.1"/>
    </source>
</evidence>
<evidence type="ECO:0000256" key="10">
    <source>
        <dbReference type="ARBA" id="ARBA00023211"/>
    </source>
</evidence>
<dbReference type="EMBL" id="FRAH01000037">
    <property type="protein sequence ID" value="SHK64946.1"/>
    <property type="molecule type" value="Genomic_DNA"/>
</dbReference>
<evidence type="ECO:0000256" key="4">
    <source>
        <dbReference type="ARBA" id="ARBA00022490"/>
    </source>
</evidence>
<proteinExistence type="inferred from homology"/>
<dbReference type="Pfam" id="PF02742">
    <property type="entry name" value="Fe_dep_repr_C"/>
    <property type="match status" value="1"/>
</dbReference>
<evidence type="ECO:0000259" key="12">
    <source>
        <dbReference type="PROSITE" id="PS50944"/>
    </source>
</evidence>
<keyword evidence="8" id="KW-0010">Activator</keyword>
<dbReference type="Pfam" id="PF01325">
    <property type="entry name" value="Fe_dep_repress"/>
    <property type="match status" value="1"/>
</dbReference>
<evidence type="ECO:0000256" key="8">
    <source>
        <dbReference type="ARBA" id="ARBA00023159"/>
    </source>
</evidence>
<comment type="subcellular location">
    <subcellularLocation>
        <location evidence="1">Cytoplasm</location>
    </subcellularLocation>
</comment>
<comment type="subunit">
    <text evidence="3">Homodimer.</text>
</comment>
<dbReference type="PANTHER" id="PTHR33238:SF11">
    <property type="entry name" value="TRANSCRIPTIONAL REGULATOR MNTR"/>
    <property type="match status" value="1"/>
</dbReference>
<evidence type="ECO:0000256" key="1">
    <source>
        <dbReference type="ARBA" id="ARBA00004496"/>
    </source>
</evidence>
<dbReference type="GO" id="GO:0005737">
    <property type="term" value="C:cytoplasm"/>
    <property type="evidence" value="ECO:0007669"/>
    <property type="project" value="UniProtKB-SubCell"/>
</dbReference>
<dbReference type="GO" id="GO:0046914">
    <property type="term" value="F:transition metal ion binding"/>
    <property type="evidence" value="ECO:0007669"/>
    <property type="project" value="InterPro"/>
</dbReference>
<dbReference type="InterPro" id="IPR022687">
    <property type="entry name" value="HTH_DTXR"/>
</dbReference>
<dbReference type="SMART" id="SM00529">
    <property type="entry name" value="HTH_DTXR"/>
    <property type="match status" value="1"/>
</dbReference>
<evidence type="ECO:0000256" key="6">
    <source>
        <dbReference type="ARBA" id="ARBA00023015"/>
    </source>
</evidence>
<evidence type="ECO:0000256" key="7">
    <source>
        <dbReference type="ARBA" id="ARBA00023125"/>
    </source>
</evidence>
<keyword evidence="4" id="KW-0963">Cytoplasm</keyword>
<evidence type="ECO:0000313" key="14">
    <source>
        <dbReference type="Proteomes" id="UP000183975"/>
    </source>
</evidence>
<dbReference type="InterPro" id="IPR050536">
    <property type="entry name" value="DtxR_MntR_Metal-Reg"/>
</dbReference>
<dbReference type="Gene3D" id="1.10.60.10">
    <property type="entry name" value="Iron dependent repressor, metal binding and dimerisation domain"/>
    <property type="match status" value="1"/>
</dbReference>
<dbReference type="Gene3D" id="1.10.10.10">
    <property type="entry name" value="Winged helix-like DNA-binding domain superfamily/Winged helix DNA-binding domain"/>
    <property type="match status" value="1"/>
</dbReference>